<proteinExistence type="predicted"/>
<evidence type="ECO:0000259" key="1">
    <source>
        <dbReference type="Pfam" id="PF00535"/>
    </source>
</evidence>
<organism evidence="2 3">
    <name type="scientific">Paenibacillus prosopidis</name>
    <dbReference type="NCBI Taxonomy" id="630520"/>
    <lineage>
        <taxon>Bacteria</taxon>
        <taxon>Bacillati</taxon>
        <taxon>Bacillota</taxon>
        <taxon>Bacilli</taxon>
        <taxon>Bacillales</taxon>
        <taxon>Paenibacillaceae</taxon>
        <taxon>Paenibacillus</taxon>
    </lineage>
</organism>
<accession>A0A368VQU0</accession>
<dbReference type="PANTHER" id="PTHR43179">
    <property type="entry name" value="RHAMNOSYLTRANSFERASE WBBL"/>
    <property type="match status" value="1"/>
</dbReference>
<evidence type="ECO:0000313" key="2">
    <source>
        <dbReference type="EMBL" id="RCW43395.1"/>
    </source>
</evidence>
<keyword evidence="3" id="KW-1185">Reference proteome</keyword>
<keyword evidence="2" id="KW-0808">Transferase</keyword>
<protein>
    <submittedName>
        <fullName evidence="2">Glycosyl transferase family 2</fullName>
    </submittedName>
</protein>
<gene>
    <name evidence="2" type="ORF">DFP97_11367</name>
</gene>
<dbReference type="SUPFAM" id="SSF53448">
    <property type="entry name" value="Nucleotide-diphospho-sugar transferases"/>
    <property type="match status" value="1"/>
</dbReference>
<evidence type="ECO:0000313" key="3">
    <source>
        <dbReference type="Proteomes" id="UP000252415"/>
    </source>
</evidence>
<dbReference type="PANTHER" id="PTHR43179:SF7">
    <property type="entry name" value="RHAMNOSYLTRANSFERASE WBBL"/>
    <property type="match status" value="1"/>
</dbReference>
<dbReference type="EMBL" id="QPJD01000013">
    <property type="protein sequence ID" value="RCW43395.1"/>
    <property type="molecule type" value="Genomic_DNA"/>
</dbReference>
<dbReference type="AlphaFoldDB" id="A0A368VQU0"/>
<feature type="domain" description="Glycosyltransferase 2-like" evidence="1">
    <location>
        <begin position="55"/>
        <end position="222"/>
    </location>
</feature>
<sequence>MRRKKRPVPRLKSNADLHENARKRVEKYNHGLNEGYHQGLQAGYGSYNSYFEGTSIIIPSYNEIEWVKTCIEGIMDHTDLAYEIIVVDNGSADGIEHYLKQLDGQVRYRILSQHAGFTGAANRGFMMAKGTTILLLSNRICPTENWLDNMLICLNSDRDIGMVGPVSNALNGNQRMELLYDNMEDMHESAIMNNMSDSSAWQRTELLSTKCLLFRRELLEQVGYLDEGYQDAPFEEEDYCLRVKLQGYSLVCAKDTFVHLALIDEALELEHNDTKNAAIEASKSYYVNKWSTPSHVLIDLADRRKAEGALMRSLGAAAFYPQEIAVKGLGEMIFWISNGVRRPIEGEWEQPVIQLSQIDILRWAIGESISAEEASIRRSVMHEDGADSIHHNGTITKKAEDSYYYIENGKKRKIISLLAAEAWNLLTRRQTILSPAELDAIPEGLPIIAPIRLRQAL</sequence>
<dbReference type="GO" id="GO:0016740">
    <property type="term" value="F:transferase activity"/>
    <property type="evidence" value="ECO:0007669"/>
    <property type="project" value="UniProtKB-KW"/>
</dbReference>
<comment type="caution">
    <text evidence="2">The sequence shown here is derived from an EMBL/GenBank/DDBJ whole genome shotgun (WGS) entry which is preliminary data.</text>
</comment>
<dbReference type="Gene3D" id="3.90.550.10">
    <property type="entry name" value="Spore Coat Polysaccharide Biosynthesis Protein SpsA, Chain A"/>
    <property type="match status" value="1"/>
</dbReference>
<name>A0A368VQU0_9BACL</name>
<dbReference type="InterPro" id="IPR029044">
    <property type="entry name" value="Nucleotide-diphossugar_trans"/>
</dbReference>
<dbReference type="OrthoDB" id="8936324at2"/>
<dbReference type="Proteomes" id="UP000252415">
    <property type="component" value="Unassembled WGS sequence"/>
</dbReference>
<dbReference type="Pfam" id="PF00535">
    <property type="entry name" value="Glycos_transf_2"/>
    <property type="match status" value="1"/>
</dbReference>
<dbReference type="RefSeq" id="WP_114381985.1">
    <property type="nucleotide sequence ID" value="NZ_QPJD01000013.1"/>
</dbReference>
<reference evidence="2 3" key="1">
    <citation type="submission" date="2018-07" db="EMBL/GenBank/DDBJ databases">
        <title>Genomic Encyclopedia of Type Strains, Phase III (KMG-III): the genomes of soil and plant-associated and newly described type strains.</title>
        <authorList>
            <person name="Whitman W."/>
        </authorList>
    </citation>
    <scope>NUCLEOTIDE SEQUENCE [LARGE SCALE GENOMIC DNA]</scope>
    <source>
        <strain evidence="2 3">CECT 7506</strain>
    </source>
</reference>
<dbReference type="InterPro" id="IPR001173">
    <property type="entry name" value="Glyco_trans_2-like"/>
</dbReference>